<protein>
    <submittedName>
        <fullName evidence="2">Uncharacterized protein</fullName>
    </submittedName>
</protein>
<dbReference type="AlphaFoldDB" id="A0A7S2Q0X0"/>
<sequence length="437" mass="49355">MMTSNSSKRRKVASDATCPLYDLLSGGILEEVANYLAPISRALFAIAIAPPSSPYDIILARCRPKISGSSIAGSDWHTLDFGDIEKELAAKLTDDDISKILLHIDAAQKVKRLRLTNCINISGSGLASLRHSISIEQIDLSLVEAHRSPILDSVPPLSCDKVVPILESIISHERNSLKHLQFPHVWRRKEPVDPRFFGSLQRYNEMMENRGPIHCLKCNRNIIYSLCMELFVEDDFFGIQDDTCGVCTKNYCHRCSADDNHFSSVCLCRTCERVYCSKCSTMVECGNDCDKMYCELSCLPQNICASPHCSRTFCNSCRSDDACRTCGKSWCVNCNDCMECDWCKIRCCAECSEKDGVNGVHSCDDCENLKVLCDRCRVEVCESSNCKSCAKIIQPVLLKENKKLQDEIKSLKHENKELKDENKEMRRNMDLARMFLR</sequence>
<gene>
    <name evidence="2" type="ORF">SMAR0320_LOCUS22057</name>
</gene>
<dbReference type="Gene3D" id="1.20.5.170">
    <property type="match status" value="1"/>
</dbReference>
<keyword evidence="1" id="KW-0175">Coiled coil</keyword>
<dbReference type="EMBL" id="HBGZ01030983">
    <property type="protein sequence ID" value="CAD9628920.1"/>
    <property type="molecule type" value="Transcribed_RNA"/>
</dbReference>
<evidence type="ECO:0000313" key="2">
    <source>
        <dbReference type="EMBL" id="CAD9628920.1"/>
    </source>
</evidence>
<name>A0A7S2Q0X0_9STRA</name>
<reference evidence="2" key="1">
    <citation type="submission" date="2021-01" db="EMBL/GenBank/DDBJ databases">
        <authorList>
            <person name="Corre E."/>
            <person name="Pelletier E."/>
            <person name="Niang G."/>
            <person name="Scheremetjew M."/>
            <person name="Finn R."/>
            <person name="Kale V."/>
            <person name="Holt S."/>
            <person name="Cochrane G."/>
            <person name="Meng A."/>
            <person name="Brown T."/>
            <person name="Cohen L."/>
        </authorList>
    </citation>
    <scope>NUCLEOTIDE SEQUENCE</scope>
    <source>
        <strain evidence="2">SM1012Den-03</strain>
    </source>
</reference>
<feature type="coiled-coil region" evidence="1">
    <location>
        <begin position="394"/>
        <end position="435"/>
    </location>
</feature>
<organism evidence="2">
    <name type="scientific">Skeletonema marinoi</name>
    <dbReference type="NCBI Taxonomy" id="267567"/>
    <lineage>
        <taxon>Eukaryota</taxon>
        <taxon>Sar</taxon>
        <taxon>Stramenopiles</taxon>
        <taxon>Ochrophyta</taxon>
        <taxon>Bacillariophyta</taxon>
        <taxon>Coscinodiscophyceae</taxon>
        <taxon>Thalassiosirophycidae</taxon>
        <taxon>Thalassiosirales</taxon>
        <taxon>Skeletonemataceae</taxon>
        <taxon>Skeletonema</taxon>
        <taxon>Skeletonema marinoi-dohrnii complex</taxon>
    </lineage>
</organism>
<accession>A0A7S2Q0X0</accession>
<evidence type="ECO:0000256" key="1">
    <source>
        <dbReference type="SAM" id="Coils"/>
    </source>
</evidence>
<proteinExistence type="predicted"/>